<dbReference type="EnsemblPlants" id="MELO3C029012.2.1">
    <property type="protein sequence ID" value="MELO3C029012.2.1"/>
    <property type="gene ID" value="MELO3C029012.2"/>
</dbReference>
<dbReference type="Gramene" id="MELO3C029012.2.1">
    <property type="protein sequence ID" value="MELO3C029012.2.1"/>
    <property type="gene ID" value="MELO3C029012.2"/>
</dbReference>
<name>A0A9I9E5C8_CUCME</name>
<evidence type="ECO:0000313" key="1">
    <source>
        <dbReference type="EnsemblPlants" id="MELO3C029012.2.1"/>
    </source>
</evidence>
<accession>A0A9I9E5C8</accession>
<proteinExistence type="predicted"/>
<sequence>MGGILERKLGLLLFSRLRSKILNLHEIKGNIDTEVISDGRGSDDGNEYTSNLIHQFIKINPLCTTLRSSTRLKLQIQLLEIRVVQNLKSLLQLPAKKEISTSLETENLFKVRYDRLASEFIRFHKQRKRLLLHQLQHIQKPIIPRRSKALLKAKKNNKIRRNPKNLIHRTIGKALNEQSGETLELRVKGFEVFAIEHELLVLGPGILNRLKELDDILKLGRELFNGLQRLGGGGGGGGSRYGE</sequence>
<dbReference type="AlphaFoldDB" id="A0A9I9E5C8"/>
<reference evidence="1" key="1">
    <citation type="submission" date="2023-03" db="UniProtKB">
        <authorList>
            <consortium name="EnsemblPlants"/>
        </authorList>
    </citation>
    <scope>IDENTIFICATION</scope>
</reference>
<protein>
    <submittedName>
        <fullName evidence="1">Uncharacterized protein</fullName>
    </submittedName>
</protein>
<organism evidence="1">
    <name type="scientific">Cucumis melo</name>
    <name type="common">Muskmelon</name>
    <dbReference type="NCBI Taxonomy" id="3656"/>
    <lineage>
        <taxon>Eukaryota</taxon>
        <taxon>Viridiplantae</taxon>
        <taxon>Streptophyta</taxon>
        <taxon>Embryophyta</taxon>
        <taxon>Tracheophyta</taxon>
        <taxon>Spermatophyta</taxon>
        <taxon>Magnoliopsida</taxon>
        <taxon>eudicotyledons</taxon>
        <taxon>Gunneridae</taxon>
        <taxon>Pentapetalae</taxon>
        <taxon>rosids</taxon>
        <taxon>fabids</taxon>
        <taxon>Cucurbitales</taxon>
        <taxon>Cucurbitaceae</taxon>
        <taxon>Benincaseae</taxon>
        <taxon>Cucumis</taxon>
    </lineage>
</organism>